<comment type="caution">
    <text evidence="4">The sequence shown here is derived from an EMBL/GenBank/DDBJ whole genome shotgun (WGS) entry which is preliminary data.</text>
</comment>
<dbReference type="SUPFAM" id="SSF49464">
    <property type="entry name" value="Carboxypeptidase regulatory domain-like"/>
    <property type="match status" value="1"/>
</dbReference>
<feature type="region of interest" description="Disordered" evidence="1">
    <location>
        <begin position="935"/>
        <end position="955"/>
    </location>
</feature>
<name>A0ABP8FAQ1_9BACT</name>
<sequence>MKKQSLLLFLLFTLSFNVFSQSTSVSGTVVGGGSPLIGATVALLKADSSVFRGAATDVDGGFQIASVPAGRYIVKASYLGFTDFYRGVTVGSTPVALGTLTLSSASQRLREVEVVGRAATVITKADTAEMNAAAYKVNKDANAENLIQKMPGVTIQNGQVQAQGERVQRVLVDGKEFFGEDPSAVLKNLPAEVISKIQVFDRQSDQAQFTGFSDGNEQKTINIITKPEFRTGRFGRLSVGAGTDDRYRVSGNINQFEGNRRISIVGLSNNVNEQNFSSEDLVGVASASARGGGGNRGGGGGGPRGGGGMGGFGGGNNTGDFLVNTNNGIARTNAIGINYLDKWGKKVDIQGSYFFNHSNTNSNYSLFRNYLEDGETTSIYGESGQAGALNQNHRLNLRLTYAIDSANSIIIRPRLSFQKNEGDSNEAGETLSGDPVITLDRLFNSNLTGLNFNNNILYRHSFAKRGRTISLDVTTGYNQNDADKYQFAITTDPERVTTQDQISILDNNGLVLGANVNYTEPLTDKTQLQLTYATNYNKSDGDYKTFERAENSDEYTNLLVNQSSLVENKITTQEFGTGWRYNTKDFQVMLNARYQYLSMQTDQELPTVMSPSYDYHNVLPFGMLRYNFNADRNVRIFYNGRSQTPSVDQLQSAIDKSNSLLWTQGNPSLQQSFNHNFNVRYSAANPGKSSSFFVVLGGSAAQDYIGRETITARGNSGLTGEDALTGNTRLTRPVNLEGQYSLRSFLVYGLPVSFIKSNINVNANASYTNNPGLEDGKENNTATANVGGGLTLSSNISENFDFLISTNATYNEATYSLKSNQNNNYYNQSSQFRLNWLVWKGINLTTELNHQYNGGLAEGIDPTFLLWNGSVGYKFMKDRQAELRLSAFDILGENTSIQRNINNTYFEDVQTNVLQRYFMVSFVYNLRMFGAASARPAQQPGMPGNFQRRDGGGMH</sequence>
<dbReference type="Proteomes" id="UP001501844">
    <property type="component" value="Unassembled WGS sequence"/>
</dbReference>
<evidence type="ECO:0000259" key="3">
    <source>
        <dbReference type="Pfam" id="PF14905"/>
    </source>
</evidence>
<dbReference type="InterPro" id="IPR008969">
    <property type="entry name" value="CarboxyPept-like_regulatory"/>
</dbReference>
<evidence type="ECO:0000256" key="1">
    <source>
        <dbReference type="SAM" id="MobiDB-lite"/>
    </source>
</evidence>
<evidence type="ECO:0000313" key="4">
    <source>
        <dbReference type="EMBL" id="GAA4299213.1"/>
    </source>
</evidence>
<feature type="signal peptide" evidence="2">
    <location>
        <begin position="1"/>
        <end position="20"/>
    </location>
</feature>
<evidence type="ECO:0000313" key="5">
    <source>
        <dbReference type="Proteomes" id="UP001501844"/>
    </source>
</evidence>
<protein>
    <submittedName>
        <fullName evidence="4">TonB-dependent receptor</fullName>
    </submittedName>
</protein>
<keyword evidence="5" id="KW-1185">Reference proteome</keyword>
<dbReference type="Pfam" id="PF14905">
    <property type="entry name" value="OMP_b-brl_3"/>
    <property type="match status" value="1"/>
</dbReference>
<organism evidence="4 5">
    <name type="scientific">Nibribacter koreensis</name>
    <dbReference type="NCBI Taxonomy" id="1084519"/>
    <lineage>
        <taxon>Bacteria</taxon>
        <taxon>Pseudomonadati</taxon>
        <taxon>Bacteroidota</taxon>
        <taxon>Cytophagia</taxon>
        <taxon>Cytophagales</taxon>
        <taxon>Hymenobacteraceae</taxon>
        <taxon>Nibribacter</taxon>
    </lineage>
</organism>
<dbReference type="SUPFAM" id="SSF56935">
    <property type="entry name" value="Porins"/>
    <property type="match status" value="1"/>
</dbReference>
<dbReference type="InterPro" id="IPR041700">
    <property type="entry name" value="OMP_b-brl_3"/>
</dbReference>
<dbReference type="RefSeq" id="WP_345162614.1">
    <property type="nucleotide sequence ID" value="NZ_BAABGX010000001.1"/>
</dbReference>
<gene>
    <name evidence="4" type="ORF">GCM10023183_08180</name>
</gene>
<dbReference type="Gene3D" id="2.60.40.1120">
    <property type="entry name" value="Carboxypeptidase-like, regulatory domain"/>
    <property type="match status" value="1"/>
</dbReference>
<feature type="domain" description="Outer membrane protein beta-barrel" evidence="3">
    <location>
        <begin position="460"/>
        <end position="924"/>
    </location>
</feature>
<accession>A0ABP8FAQ1</accession>
<dbReference type="EMBL" id="BAABGX010000001">
    <property type="protein sequence ID" value="GAA4299213.1"/>
    <property type="molecule type" value="Genomic_DNA"/>
</dbReference>
<proteinExistence type="predicted"/>
<reference evidence="5" key="1">
    <citation type="journal article" date="2019" name="Int. J. Syst. Evol. Microbiol.">
        <title>The Global Catalogue of Microorganisms (GCM) 10K type strain sequencing project: providing services to taxonomists for standard genome sequencing and annotation.</title>
        <authorList>
            <consortium name="The Broad Institute Genomics Platform"/>
            <consortium name="The Broad Institute Genome Sequencing Center for Infectious Disease"/>
            <person name="Wu L."/>
            <person name="Ma J."/>
        </authorList>
    </citation>
    <scope>NUCLEOTIDE SEQUENCE [LARGE SCALE GENOMIC DNA]</scope>
    <source>
        <strain evidence="5">JCM 17917</strain>
    </source>
</reference>
<feature type="chain" id="PRO_5046926392" evidence="2">
    <location>
        <begin position="21"/>
        <end position="955"/>
    </location>
</feature>
<evidence type="ECO:0000256" key="2">
    <source>
        <dbReference type="SAM" id="SignalP"/>
    </source>
</evidence>
<keyword evidence="2" id="KW-0732">Signal</keyword>
<dbReference type="Pfam" id="PF13620">
    <property type="entry name" value="CarboxypepD_reg"/>
    <property type="match status" value="1"/>
</dbReference>
<keyword evidence="4" id="KW-0675">Receptor</keyword>